<keyword evidence="1" id="KW-1133">Transmembrane helix</keyword>
<dbReference type="Pfam" id="PF14093">
    <property type="entry name" value="DUF4271"/>
    <property type="match status" value="1"/>
</dbReference>
<feature type="transmembrane region" description="Helical" evidence="1">
    <location>
        <begin position="255"/>
        <end position="276"/>
    </location>
</feature>
<reference evidence="2" key="1">
    <citation type="submission" date="2019-08" db="EMBL/GenBank/DDBJ databases">
        <authorList>
            <person name="Kucharzyk K."/>
            <person name="Murdoch R.W."/>
            <person name="Higgins S."/>
            <person name="Loffler F."/>
        </authorList>
    </citation>
    <scope>NUCLEOTIDE SEQUENCE</scope>
</reference>
<protein>
    <recommendedName>
        <fullName evidence="3">DUF4271 domain-containing protein</fullName>
    </recommendedName>
</protein>
<evidence type="ECO:0008006" key="3">
    <source>
        <dbReference type="Google" id="ProtNLM"/>
    </source>
</evidence>
<dbReference type="InterPro" id="IPR025367">
    <property type="entry name" value="DUF4271"/>
</dbReference>
<feature type="transmembrane region" description="Helical" evidence="1">
    <location>
        <begin position="221"/>
        <end position="243"/>
    </location>
</feature>
<accession>A0A644TUL2</accession>
<keyword evidence="1" id="KW-0472">Membrane</keyword>
<proteinExistence type="predicted"/>
<name>A0A644TUL2_9ZZZZ</name>
<keyword evidence="1" id="KW-0812">Transmembrane</keyword>
<sequence>MQDSVSYKADSISNIKIENPLFVIPDSLKSESTTISFKQYIKILNDYTPVLVERKSLFKYKNYYVSKDIKMIEREVNPTYGWIFGLIFISILIYSIFIKAFYSKIKLIFKGVYSNITVFSISILLFVPIFSLLIYAPLSYYNYLSYSPINSHFGTYLLIVLVALTFFLIKYVLIYFFGLLFRLEALCSKYNFNHTLFFITDGLVLIPFVFLFYFLPNNLQFSILIASIIAISILFLFRLIRGFALVFKNTKASQFYLFVYLCTVEFLPIIIIYKYLFS</sequence>
<comment type="caution">
    <text evidence="2">The sequence shown here is derived from an EMBL/GenBank/DDBJ whole genome shotgun (WGS) entry which is preliminary data.</text>
</comment>
<evidence type="ECO:0000256" key="1">
    <source>
        <dbReference type="SAM" id="Phobius"/>
    </source>
</evidence>
<feature type="transmembrane region" description="Helical" evidence="1">
    <location>
        <begin position="80"/>
        <end position="102"/>
    </location>
</feature>
<feature type="transmembrane region" description="Helical" evidence="1">
    <location>
        <begin position="114"/>
        <end position="136"/>
    </location>
</feature>
<evidence type="ECO:0000313" key="2">
    <source>
        <dbReference type="EMBL" id="MPL70167.1"/>
    </source>
</evidence>
<gene>
    <name evidence="2" type="ORF">SDC9_15920</name>
</gene>
<feature type="transmembrane region" description="Helical" evidence="1">
    <location>
        <begin position="195"/>
        <end position="215"/>
    </location>
</feature>
<feature type="transmembrane region" description="Helical" evidence="1">
    <location>
        <begin position="156"/>
        <end position="183"/>
    </location>
</feature>
<dbReference type="EMBL" id="VSSQ01000051">
    <property type="protein sequence ID" value="MPL70167.1"/>
    <property type="molecule type" value="Genomic_DNA"/>
</dbReference>
<organism evidence="2">
    <name type="scientific">bioreactor metagenome</name>
    <dbReference type="NCBI Taxonomy" id="1076179"/>
    <lineage>
        <taxon>unclassified sequences</taxon>
        <taxon>metagenomes</taxon>
        <taxon>ecological metagenomes</taxon>
    </lineage>
</organism>
<dbReference type="AlphaFoldDB" id="A0A644TUL2"/>